<accession>A0A9X1MKF7</accession>
<keyword evidence="1" id="KW-0812">Transmembrane</keyword>
<dbReference type="AlphaFoldDB" id="A0A9X1MKF7"/>
<dbReference type="RefSeq" id="WP_230216775.1">
    <property type="nucleotide sequence ID" value="NZ_JAJKFT010000004.1"/>
</dbReference>
<evidence type="ECO:0000313" key="2">
    <source>
        <dbReference type="EMBL" id="MCC9627947.1"/>
    </source>
</evidence>
<evidence type="ECO:0008006" key="4">
    <source>
        <dbReference type="Google" id="ProtNLM"/>
    </source>
</evidence>
<reference evidence="2" key="1">
    <citation type="submission" date="2021-11" db="EMBL/GenBank/DDBJ databases">
        <title>Genome sequence.</title>
        <authorList>
            <person name="Sun Q."/>
        </authorList>
    </citation>
    <scope>NUCLEOTIDE SEQUENCE</scope>
    <source>
        <strain evidence="2">JC732</strain>
    </source>
</reference>
<feature type="transmembrane region" description="Helical" evidence="1">
    <location>
        <begin position="12"/>
        <end position="32"/>
    </location>
</feature>
<keyword evidence="3" id="KW-1185">Reference proteome</keyword>
<organism evidence="2 3">
    <name type="scientific">Blastopirellula sediminis</name>
    <dbReference type="NCBI Taxonomy" id="2894196"/>
    <lineage>
        <taxon>Bacteria</taxon>
        <taxon>Pseudomonadati</taxon>
        <taxon>Planctomycetota</taxon>
        <taxon>Planctomycetia</taxon>
        <taxon>Pirellulales</taxon>
        <taxon>Pirellulaceae</taxon>
        <taxon>Blastopirellula</taxon>
    </lineage>
</organism>
<comment type="caution">
    <text evidence="2">The sequence shown here is derived from an EMBL/GenBank/DDBJ whole genome shotgun (WGS) entry which is preliminary data.</text>
</comment>
<dbReference type="Proteomes" id="UP001139103">
    <property type="component" value="Unassembled WGS sequence"/>
</dbReference>
<keyword evidence="1" id="KW-1133">Transmembrane helix</keyword>
<dbReference type="Gene3D" id="3.40.30.10">
    <property type="entry name" value="Glutaredoxin"/>
    <property type="match status" value="1"/>
</dbReference>
<proteinExistence type="predicted"/>
<name>A0A9X1MKF7_9BACT</name>
<sequence>MSVKSNSPRWKWPVSTFVLGWAVAICMVWWSMTAYSFQIDAEHRPIDAWPQEADLTLAPDRPTVLLFLHPRCPCSVASLTELEQAIAATPAELRPSVLVIATVPEQYDAKWTDTKTIAQSESLPGASVLFDVGGRESQKFGAASSGHVMAFAPSGDLLYSGGVTQSRGHEGINLGRVSLTEALAGNHAEPEEAATLPVFGCRLCLPDETCPIEGSGNSVSSSVLHMSPR</sequence>
<gene>
    <name evidence="2" type="ORF">LOC68_06035</name>
</gene>
<dbReference type="EMBL" id="JAJKFT010000004">
    <property type="protein sequence ID" value="MCC9627947.1"/>
    <property type="molecule type" value="Genomic_DNA"/>
</dbReference>
<keyword evidence="1" id="KW-0472">Membrane</keyword>
<protein>
    <recommendedName>
        <fullName evidence="4">RedB protein</fullName>
    </recommendedName>
</protein>
<evidence type="ECO:0000256" key="1">
    <source>
        <dbReference type="SAM" id="Phobius"/>
    </source>
</evidence>
<evidence type="ECO:0000313" key="3">
    <source>
        <dbReference type="Proteomes" id="UP001139103"/>
    </source>
</evidence>